<evidence type="ECO:0000256" key="3">
    <source>
        <dbReference type="ARBA" id="ARBA00010441"/>
    </source>
</evidence>
<evidence type="ECO:0000256" key="5">
    <source>
        <dbReference type="ARBA" id="ARBA00017171"/>
    </source>
</evidence>
<evidence type="ECO:0000256" key="11">
    <source>
        <dbReference type="ARBA" id="ARBA00023136"/>
    </source>
</evidence>
<protein>
    <recommendedName>
        <fullName evidence="5">CDP-diacylglycerol--serine O-phosphatidyltransferase</fullName>
        <ecNumber evidence="4">2.7.8.8</ecNumber>
    </recommendedName>
    <alternativeName>
        <fullName evidence="14">Phosphatidylserine synthase</fullName>
    </alternativeName>
</protein>
<keyword evidence="11 16" id="KW-0472">Membrane</keyword>
<dbReference type="EMBL" id="PKTG01000122">
    <property type="protein sequence ID" value="PLX16192.1"/>
    <property type="molecule type" value="Genomic_DNA"/>
</dbReference>
<evidence type="ECO:0000256" key="1">
    <source>
        <dbReference type="ARBA" id="ARBA00000287"/>
    </source>
</evidence>
<accession>A0A2N5ZBZ1</accession>
<dbReference type="AlphaFoldDB" id="A0A2N5ZBZ1"/>
<dbReference type="Proteomes" id="UP000234857">
    <property type="component" value="Unassembled WGS sequence"/>
</dbReference>
<dbReference type="GO" id="GO:0003882">
    <property type="term" value="F:CDP-diacylglycerol-serine O-phosphatidyltransferase activity"/>
    <property type="evidence" value="ECO:0007669"/>
    <property type="project" value="UniProtKB-EC"/>
</dbReference>
<dbReference type="InterPro" id="IPR050324">
    <property type="entry name" value="CDP-alcohol_PTase-I"/>
</dbReference>
<comment type="similarity">
    <text evidence="3 15">Belongs to the CDP-alcohol phosphatidyltransferase class-I family.</text>
</comment>
<evidence type="ECO:0000256" key="9">
    <source>
        <dbReference type="ARBA" id="ARBA00022989"/>
    </source>
</evidence>
<keyword evidence="7 15" id="KW-0808">Transferase</keyword>
<dbReference type="InterPro" id="IPR043130">
    <property type="entry name" value="CDP-OH_PTrfase_TM_dom"/>
</dbReference>
<dbReference type="Pfam" id="PF01066">
    <property type="entry name" value="CDP-OH_P_transf"/>
    <property type="match status" value="1"/>
</dbReference>
<evidence type="ECO:0000256" key="8">
    <source>
        <dbReference type="ARBA" id="ARBA00022692"/>
    </source>
</evidence>
<dbReference type="InterPro" id="IPR004533">
    <property type="entry name" value="CDP-diaglyc--ser_O-PTrfase"/>
</dbReference>
<dbReference type="PANTHER" id="PTHR14269:SF61">
    <property type="entry name" value="CDP-DIACYLGLYCEROL--SERINE O-PHOSPHATIDYLTRANSFERASE"/>
    <property type="match status" value="1"/>
</dbReference>
<evidence type="ECO:0000313" key="18">
    <source>
        <dbReference type="Proteomes" id="UP000234857"/>
    </source>
</evidence>
<comment type="catalytic activity">
    <reaction evidence="1">
        <text>a CDP-1,2-diacyl-sn-glycerol + L-serine = a 1,2-diacyl-sn-glycero-3-phospho-L-serine + CMP + H(+)</text>
        <dbReference type="Rhea" id="RHEA:16913"/>
        <dbReference type="ChEBI" id="CHEBI:15378"/>
        <dbReference type="ChEBI" id="CHEBI:33384"/>
        <dbReference type="ChEBI" id="CHEBI:57262"/>
        <dbReference type="ChEBI" id="CHEBI:58332"/>
        <dbReference type="ChEBI" id="CHEBI:60377"/>
        <dbReference type="EC" id="2.7.8.8"/>
    </reaction>
</comment>
<name>A0A2N5ZBZ1_MUIH1</name>
<feature type="transmembrane region" description="Helical" evidence="16">
    <location>
        <begin position="7"/>
        <end position="26"/>
    </location>
</feature>
<evidence type="ECO:0000256" key="13">
    <source>
        <dbReference type="ARBA" id="ARBA00023264"/>
    </source>
</evidence>
<evidence type="ECO:0000256" key="6">
    <source>
        <dbReference type="ARBA" id="ARBA00022516"/>
    </source>
</evidence>
<keyword evidence="13" id="KW-1208">Phospholipid metabolism</keyword>
<evidence type="ECO:0000256" key="10">
    <source>
        <dbReference type="ARBA" id="ARBA00023098"/>
    </source>
</evidence>
<dbReference type="InterPro" id="IPR048254">
    <property type="entry name" value="CDP_ALCOHOL_P_TRANSF_CS"/>
</dbReference>
<sequence length="232" mass="25840">MNKLLWAIPSIITSMSIMSGFLAIIATSEGELKKAAWFIILSIFMDMLDGRVARLTKKVSLFGEQYDSLADLISFGVAPAFLTYTILINNSLKTHVAFSTAIIIILSGAFRLARFNINKKNEENFQGMPIPAGAGIIASYTLFAHKYLHSFSTSLIVFLAIAIAMLMSSNLPYPSGKKKKRGRATRKLLIMCIIAIAMITYPVELFAFVGLFYLFYGPMAFLFKFATKTERR</sequence>
<keyword evidence="10" id="KW-0443">Lipid metabolism</keyword>
<gene>
    <name evidence="17" type="primary">pssA</name>
    <name evidence="17" type="ORF">C0601_11260</name>
</gene>
<evidence type="ECO:0000256" key="12">
    <source>
        <dbReference type="ARBA" id="ARBA00023209"/>
    </source>
</evidence>
<comment type="caution">
    <text evidence="17">The sequence shown here is derived from an EMBL/GenBank/DDBJ whole genome shotgun (WGS) entry which is preliminary data.</text>
</comment>
<dbReference type="PROSITE" id="PS00379">
    <property type="entry name" value="CDP_ALCOHOL_P_TRANSF"/>
    <property type="match status" value="1"/>
</dbReference>
<keyword evidence="9 16" id="KW-1133">Transmembrane helix</keyword>
<dbReference type="NCBIfam" id="TIGR00473">
    <property type="entry name" value="pssA"/>
    <property type="match status" value="1"/>
</dbReference>
<evidence type="ECO:0000256" key="7">
    <source>
        <dbReference type="ARBA" id="ARBA00022679"/>
    </source>
</evidence>
<evidence type="ECO:0000256" key="2">
    <source>
        <dbReference type="ARBA" id="ARBA00004127"/>
    </source>
</evidence>
<organism evidence="17 18">
    <name type="scientific">Muiribacterium halophilum</name>
    <dbReference type="NCBI Taxonomy" id="2053465"/>
    <lineage>
        <taxon>Bacteria</taxon>
        <taxon>Candidatus Muiribacteriota</taxon>
        <taxon>Candidatus Muiribacteriia</taxon>
        <taxon>Candidatus Muiribacteriales</taxon>
        <taxon>Candidatus Muiribacteriaceae</taxon>
        <taxon>Candidatus Muiribacterium</taxon>
    </lineage>
</organism>
<feature type="transmembrane region" description="Helical" evidence="16">
    <location>
        <begin position="94"/>
        <end position="113"/>
    </location>
</feature>
<evidence type="ECO:0000256" key="14">
    <source>
        <dbReference type="ARBA" id="ARBA00032361"/>
    </source>
</evidence>
<keyword evidence="6" id="KW-0444">Lipid biosynthesis</keyword>
<reference evidence="17 18" key="1">
    <citation type="submission" date="2017-11" db="EMBL/GenBank/DDBJ databases">
        <title>Genome-resolved metagenomics identifies genetic mobility, metabolic interactions, and unexpected diversity in perchlorate-reducing communities.</title>
        <authorList>
            <person name="Barnum T.P."/>
            <person name="Figueroa I.A."/>
            <person name="Carlstrom C.I."/>
            <person name="Lucas L.N."/>
            <person name="Engelbrektson A.L."/>
            <person name="Coates J.D."/>
        </authorList>
    </citation>
    <scope>NUCLEOTIDE SEQUENCE [LARGE SCALE GENOMIC DNA]</scope>
    <source>
        <strain evidence="17">BM706</strain>
    </source>
</reference>
<dbReference type="GO" id="GO:0012505">
    <property type="term" value="C:endomembrane system"/>
    <property type="evidence" value="ECO:0007669"/>
    <property type="project" value="UniProtKB-SubCell"/>
</dbReference>
<evidence type="ECO:0000313" key="17">
    <source>
        <dbReference type="EMBL" id="PLX16192.1"/>
    </source>
</evidence>
<dbReference type="PANTHER" id="PTHR14269">
    <property type="entry name" value="CDP-DIACYLGLYCEROL--GLYCEROL-3-PHOSPHATE 3-PHOSPHATIDYLTRANSFERASE-RELATED"/>
    <property type="match status" value="1"/>
</dbReference>
<comment type="subcellular location">
    <subcellularLocation>
        <location evidence="2">Endomembrane system</location>
        <topology evidence="2">Multi-pass membrane protein</topology>
    </subcellularLocation>
</comment>
<keyword evidence="12" id="KW-0594">Phospholipid biosynthesis</keyword>
<feature type="transmembrane region" description="Helical" evidence="16">
    <location>
        <begin position="188"/>
        <end position="216"/>
    </location>
</feature>
<feature type="transmembrane region" description="Helical" evidence="16">
    <location>
        <begin position="149"/>
        <end position="167"/>
    </location>
</feature>
<evidence type="ECO:0000256" key="15">
    <source>
        <dbReference type="RuleBase" id="RU003750"/>
    </source>
</evidence>
<dbReference type="EC" id="2.7.8.8" evidence="4"/>
<dbReference type="GO" id="GO:0016020">
    <property type="term" value="C:membrane"/>
    <property type="evidence" value="ECO:0007669"/>
    <property type="project" value="InterPro"/>
</dbReference>
<proteinExistence type="inferred from homology"/>
<dbReference type="Gene3D" id="1.20.120.1760">
    <property type="match status" value="1"/>
</dbReference>
<evidence type="ECO:0000256" key="4">
    <source>
        <dbReference type="ARBA" id="ARBA00013174"/>
    </source>
</evidence>
<keyword evidence="8 16" id="KW-0812">Transmembrane</keyword>
<evidence type="ECO:0000256" key="16">
    <source>
        <dbReference type="SAM" id="Phobius"/>
    </source>
</evidence>
<dbReference type="InterPro" id="IPR000462">
    <property type="entry name" value="CDP-OH_P_trans"/>
</dbReference>
<feature type="transmembrane region" description="Helical" evidence="16">
    <location>
        <begin position="69"/>
        <end position="88"/>
    </location>
</feature>
<dbReference type="GO" id="GO:0008654">
    <property type="term" value="P:phospholipid biosynthetic process"/>
    <property type="evidence" value="ECO:0007669"/>
    <property type="project" value="UniProtKB-KW"/>
</dbReference>